<evidence type="ECO:0000313" key="2">
    <source>
        <dbReference type="EMBL" id="KAA1075698.1"/>
    </source>
</evidence>
<sequence>MFSAMQCIQTATTGFASPESGRTPNIVSNVCRPPGSPAAYAAGDAEPPPIGVSNTSHQSTTFSLQPSSLPRPHPFQKKKKTPPSKVMVVVKNEGGKEIGGGNHYCTICRAPVLPTPPVFQLRLAKLMITRTNATSDNIHPLSDPEAILKAGNAEKRRHKKDSNRPVAPLPSSSILAPTIMSETIIPPGGQEPPADSTRDSTRTADGSDMSTAKEWFKAVLKIQHSAITQAQDDRRQALEDRRADRKLFLDAHQANSDRIRRLEDLLLAMNIKNEVGARAEQPAPGRVDLQKFRTSDGPIYRGPFQETEPFLRWIHGVQIFFETKSVGNAADKIKILGNLVAETNLQSFYANEASGFLHKSWEEFKTRMFDFALPTNWRSGLQRQIRKLEMTSTETFLEYSTRARTLQSLFNFDADQTSKLGDLQLAQFAVYGLTDALQDRIYERQLLEVNPFKYGPFEKQANASFLAIQRPTELPTTAKPPLNAPPTLGRDEFIWRVHAYLDSQGLCHFCKKHCGNAAGACPGPIDRSHINIPVNFQTPTKPLDYVAPRAWSKPIAGPGRSSQPPAGRPPARAASVAGIAEVTPLEARVAGLTVDAAIREDDRHDYEFDDESCFPALGTAAVAALEDLDSQLLQNEIDQATQASTGWTGNLADDIAVFQLRLAKLMITRTNATSDNIHPLSDPEAILKAGNAEKRRHKKDSNRPVAPLPSSSILAPTIMSETIIPPGGQEPPADSTRDSTRTADGSDMSTAKEWFKAVLKIQHSAITQAQDDRRQALEDRRADRKLFLDAHQANSDRIRRLEDLLLAMNIKNEVGARAEQPAPGRVDLQKFRTSDGPIYRGPFQETEPFLRWIHGVQIFFETKSVGNAADKIKILGNLVAETNLQSFYANEASGFLHKSWEEFKTRMFDFALPTNWRSGLQRQIRKLEMTSTETFLEYSTRARTLQSLFNFDADQTSKLGDLQLAQFAVYGLTDALQDRIYERQLLEVNPFKYGPFEKQANASFLAIQRPTELPTTAKPPLNAPPTLGRDEFIWRVHAYLDSQGLCHFCKKHCGNAAGACPGPIDRSHINIPVNFQTPTKPLDYVAPRAWSKPIAGPGRSSQPPAGRPPARAASVAGIAEVTPLEARVAGLTVDAAIREDDRHDYEFDDESCFPALGTAAVAALEDLDSQLLQNEIDQATQASTGWTGNLADDIAGY</sequence>
<feature type="region of interest" description="Disordered" evidence="1">
    <location>
        <begin position="692"/>
        <end position="748"/>
    </location>
</feature>
<evidence type="ECO:0000313" key="3">
    <source>
        <dbReference type="Proteomes" id="UP000325313"/>
    </source>
</evidence>
<dbReference type="AlphaFoldDB" id="A0A5B0MHM1"/>
<organism evidence="2 3">
    <name type="scientific">Puccinia graminis f. sp. tritici</name>
    <dbReference type="NCBI Taxonomy" id="56615"/>
    <lineage>
        <taxon>Eukaryota</taxon>
        <taxon>Fungi</taxon>
        <taxon>Dikarya</taxon>
        <taxon>Basidiomycota</taxon>
        <taxon>Pucciniomycotina</taxon>
        <taxon>Pucciniomycetes</taxon>
        <taxon>Pucciniales</taxon>
        <taxon>Pucciniaceae</taxon>
        <taxon>Puccinia</taxon>
    </lineage>
</organism>
<dbReference type="EMBL" id="VDEP01000472">
    <property type="protein sequence ID" value="KAA1075698.1"/>
    <property type="molecule type" value="Genomic_DNA"/>
</dbReference>
<name>A0A5B0MHM1_PUCGR</name>
<feature type="region of interest" description="Disordered" evidence="1">
    <location>
        <begin position="38"/>
        <end position="83"/>
    </location>
</feature>
<evidence type="ECO:0008006" key="4">
    <source>
        <dbReference type="Google" id="ProtNLM"/>
    </source>
</evidence>
<proteinExistence type="predicted"/>
<dbReference type="Proteomes" id="UP000325313">
    <property type="component" value="Unassembled WGS sequence"/>
</dbReference>
<protein>
    <recommendedName>
        <fullName evidence="4">Retrotransposon gag domain-containing protein</fullName>
    </recommendedName>
</protein>
<reference evidence="2 3" key="1">
    <citation type="submission" date="2019-05" db="EMBL/GenBank/DDBJ databases">
        <title>Emergence of the Ug99 lineage of the wheat stem rust pathogen through somatic hybridization.</title>
        <authorList>
            <person name="Li F."/>
            <person name="Upadhyaya N.M."/>
            <person name="Sperschneider J."/>
            <person name="Matny O."/>
            <person name="Nguyen-Phuc H."/>
            <person name="Mago R."/>
            <person name="Raley C."/>
            <person name="Miller M.E."/>
            <person name="Silverstein K.A.T."/>
            <person name="Henningsen E."/>
            <person name="Hirsch C.D."/>
            <person name="Visser B."/>
            <person name="Pretorius Z.A."/>
            <person name="Steffenson B.J."/>
            <person name="Schwessinger B."/>
            <person name="Dodds P.N."/>
            <person name="Figueroa M."/>
        </authorList>
    </citation>
    <scope>NUCLEOTIDE SEQUENCE [LARGE SCALE GENOMIC DNA]</scope>
    <source>
        <strain evidence="2 3">Ug99</strain>
    </source>
</reference>
<feature type="compositionally biased region" description="Polar residues" evidence="1">
    <location>
        <begin position="52"/>
        <end position="68"/>
    </location>
</feature>
<feature type="region of interest" description="Disordered" evidence="1">
    <location>
        <begin position="153"/>
        <end position="209"/>
    </location>
</feature>
<comment type="caution">
    <text evidence="2">The sequence shown here is derived from an EMBL/GenBank/DDBJ whole genome shotgun (WGS) entry which is preliminary data.</text>
</comment>
<gene>
    <name evidence="2" type="ORF">PGTUg99_035282</name>
</gene>
<evidence type="ECO:0000256" key="1">
    <source>
        <dbReference type="SAM" id="MobiDB-lite"/>
    </source>
</evidence>
<accession>A0A5B0MHM1</accession>